<keyword evidence="3" id="KW-1133">Transmembrane helix</keyword>
<dbReference type="InterPro" id="IPR002401">
    <property type="entry name" value="Cyt_P450_E_grp-I"/>
</dbReference>
<evidence type="ECO:0000256" key="1">
    <source>
        <dbReference type="ARBA" id="ARBA00010617"/>
    </source>
</evidence>
<dbReference type="GO" id="GO:0016705">
    <property type="term" value="F:oxidoreductase activity, acting on paired donors, with incorporation or reduction of molecular oxygen"/>
    <property type="evidence" value="ECO:0007669"/>
    <property type="project" value="InterPro"/>
</dbReference>
<organism evidence="5 6">
    <name type="scientific">Alectoria fallacina</name>
    <dbReference type="NCBI Taxonomy" id="1903189"/>
    <lineage>
        <taxon>Eukaryota</taxon>
        <taxon>Fungi</taxon>
        <taxon>Dikarya</taxon>
        <taxon>Ascomycota</taxon>
        <taxon>Pezizomycotina</taxon>
        <taxon>Lecanoromycetes</taxon>
        <taxon>OSLEUM clade</taxon>
        <taxon>Lecanoromycetidae</taxon>
        <taxon>Lecanorales</taxon>
        <taxon>Lecanorineae</taxon>
        <taxon>Parmeliaceae</taxon>
        <taxon>Alectoria</taxon>
    </lineage>
</organism>
<dbReference type="Pfam" id="PF00067">
    <property type="entry name" value="p450"/>
    <property type="match status" value="1"/>
</dbReference>
<comment type="similarity">
    <text evidence="1">Belongs to the cytochrome P450 family.</text>
</comment>
<dbReference type="PANTHER" id="PTHR24305:SF166">
    <property type="entry name" value="CYTOCHROME P450 12A4, MITOCHONDRIAL-RELATED"/>
    <property type="match status" value="1"/>
</dbReference>
<evidence type="ECO:0000256" key="4">
    <source>
        <dbReference type="SAM" id="SignalP"/>
    </source>
</evidence>
<reference evidence="5" key="1">
    <citation type="submission" date="2021-03" db="EMBL/GenBank/DDBJ databases">
        <authorList>
            <person name="Tagirdzhanova G."/>
        </authorList>
    </citation>
    <scope>NUCLEOTIDE SEQUENCE</scope>
</reference>
<feature type="signal peptide" evidence="4">
    <location>
        <begin position="1"/>
        <end position="25"/>
    </location>
</feature>
<keyword evidence="2" id="KW-0349">Heme</keyword>
<evidence type="ECO:0008006" key="7">
    <source>
        <dbReference type="Google" id="ProtNLM"/>
    </source>
</evidence>
<dbReference type="InterPro" id="IPR001128">
    <property type="entry name" value="Cyt_P450"/>
</dbReference>
<evidence type="ECO:0000256" key="2">
    <source>
        <dbReference type="PIRSR" id="PIRSR602401-1"/>
    </source>
</evidence>
<gene>
    <name evidence="5" type="ORF">ALECFALPRED_005329</name>
</gene>
<comment type="caution">
    <text evidence="5">The sequence shown here is derived from an EMBL/GenBank/DDBJ whole genome shotgun (WGS) entry which is preliminary data.</text>
</comment>
<feature type="transmembrane region" description="Helical" evidence="3">
    <location>
        <begin position="31"/>
        <end position="52"/>
    </location>
</feature>
<evidence type="ECO:0000313" key="5">
    <source>
        <dbReference type="EMBL" id="CAF9932585.1"/>
    </source>
</evidence>
<dbReference type="PRINTS" id="PR00385">
    <property type="entry name" value="P450"/>
</dbReference>
<dbReference type="OrthoDB" id="1470350at2759"/>
<dbReference type="GO" id="GO:0020037">
    <property type="term" value="F:heme binding"/>
    <property type="evidence" value="ECO:0007669"/>
    <property type="project" value="InterPro"/>
</dbReference>
<dbReference type="EMBL" id="CAJPDR010000332">
    <property type="protein sequence ID" value="CAF9932585.1"/>
    <property type="molecule type" value="Genomic_DNA"/>
</dbReference>
<sequence>MAIKLEMLPLLLLSVGAAIVAQIFAEYPAGPVFAGTFSASILVYLVYWTYIYPFHVSPLRKIPTVPGFPLWGQFFTVIKYEVGVPNREWHLKYGPIIRYFFPFGAERLSIADDDALNHMCIKNPYNFPKPDRAKQWMVRILGEGVLLAEGDPHKQQRKALSPGFSTQSIKALTPIFWRKSLLLSKLWGQDMLVEKTRTKTIEVLEWLNRTTLDIIGEAGFGTDLDSLEHPETPIREAYRLVFAFDISSRLLHGLAAFIPQTKYLPAKMNRDVLQSRNIIISKANDIVRQKHQKTHAKDKDIIALIVKDNMKMEAAGEASLSFDTMRDQVMTFLGAGHDTTATGVAWTIHLLSTHPEIQARVRAEIKQHYPFLFDPMTRNDVERLSKLDADNLHYLDNVCRESLRYIPPIPMTVRQTIADDHLGGYDVPAGTTVYIHANAIHRLPSFWGDNANVFDPDRWDHLPANHTSNAFMTFLQGPRGCIGRKFAETEMKCLVICLLSMYRFDRDVTVDNPEMWKMWRLVLRPRDGISCKVSMLEEEEKASILV</sequence>
<evidence type="ECO:0000256" key="3">
    <source>
        <dbReference type="SAM" id="Phobius"/>
    </source>
</evidence>
<dbReference type="PANTHER" id="PTHR24305">
    <property type="entry name" value="CYTOCHROME P450"/>
    <property type="match status" value="1"/>
</dbReference>
<dbReference type="PRINTS" id="PR00463">
    <property type="entry name" value="EP450I"/>
</dbReference>
<dbReference type="GO" id="GO:0005506">
    <property type="term" value="F:iron ion binding"/>
    <property type="evidence" value="ECO:0007669"/>
    <property type="project" value="InterPro"/>
</dbReference>
<evidence type="ECO:0000313" key="6">
    <source>
        <dbReference type="Proteomes" id="UP000664203"/>
    </source>
</evidence>
<feature type="chain" id="PRO_5034106150" description="Cytochrome P450" evidence="4">
    <location>
        <begin position="26"/>
        <end position="546"/>
    </location>
</feature>
<dbReference type="Gene3D" id="1.10.630.10">
    <property type="entry name" value="Cytochrome P450"/>
    <property type="match status" value="1"/>
</dbReference>
<keyword evidence="3" id="KW-0812">Transmembrane</keyword>
<keyword evidence="2" id="KW-0408">Iron</keyword>
<dbReference type="AlphaFoldDB" id="A0A8H3IXL2"/>
<keyword evidence="3" id="KW-0472">Membrane</keyword>
<accession>A0A8H3IXL2</accession>
<name>A0A8H3IXL2_9LECA</name>
<dbReference type="SUPFAM" id="SSF48264">
    <property type="entry name" value="Cytochrome P450"/>
    <property type="match status" value="1"/>
</dbReference>
<feature type="binding site" description="axial binding residue" evidence="2">
    <location>
        <position position="481"/>
    </location>
    <ligand>
        <name>heme</name>
        <dbReference type="ChEBI" id="CHEBI:30413"/>
    </ligand>
    <ligandPart>
        <name>Fe</name>
        <dbReference type="ChEBI" id="CHEBI:18248"/>
    </ligandPart>
</feature>
<keyword evidence="4" id="KW-0732">Signal</keyword>
<dbReference type="InterPro" id="IPR050121">
    <property type="entry name" value="Cytochrome_P450_monoxygenase"/>
</dbReference>
<keyword evidence="2" id="KW-0479">Metal-binding</keyword>
<keyword evidence="6" id="KW-1185">Reference proteome</keyword>
<dbReference type="Proteomes" id="UP000664203">
    <property type="component" value="Unassembled WGS sequence"/>
</dbReference>
<dbReference type="CDD" id="cd11069">
    <property type="entry name" value="CYP_FUM15-like"/>
    <property type="match status" value="1"/>
</dbReference>
<dbReference type="InterPro" id="IPR036396">
    <property type="entry name" value="Cyt_P450_sf"/>
</dbReference>
<proteinExistence type="inferred from homology"/>
<dbReference type="GO" id="GO:0004497">
    <property type="term" value="F:monooxygenase activity"/>
    <property type="evidence" value="ECO:0007669"/>
    <property type="project" value="InterPro"/>
</dbReference>
<protein>
    <recommendedName>
        <fullName evidence="7">Cytochrome P450</fullName>
    </recommendedName>
</protein>
<comment type="cofactor">
    <cofactor evidence="2">
        <name>heme</name>
        <dbReference type="ChEBI" id="CHEBI:30413"/>
    </cofactor>
</comment>